<keyword evidence="3" id="KW-1185">Reference proteome</keyword>
<reference evidence="4" key="1">
    <citation type="submission" date="2017-02" db="UniProtKB">
        <authorList>
            <consortium name="WormBaseParasite"/>
        </authorList>
    </citation>
    <scope>IDENTIFICATION</scope>
</reference>
<organism evidence="4">
    <name type="scientific">Enterobius vermicularis</name>
    <name type="common">Human pinworm</name>
    <dbReference type="NCBI Taxonomy" id="51028"/>
    <lineage>
        <taxon>Eukaryota</taxon>
        <taxon>Metazoa</taxon>
        <taxon>Ecdysozoa</taxon>
        <taxon>Nematoda</taxon>
        <taxon>Chromadorea</taxon>
        <taxon>Rhabditida</taxon>
        <taxon>Spirurina</taxon>
        <taxon>Oxyuridomorpha</taxon>
        <taxon>Oxyuroidea</taxon>
        <taxon>Oxyuridae</taxon>
        <taxon>Enterobius</taxon>
    </lineage>
</organism>
<feature type="compositionally biased region" description="Basic and acidic residues" evidence="1">
    <location>
        <begin position="60"/>
        <end position="76"/>
    </location>
</feature>
<dbReference type="WBParaSite" id="EVEC_0000256601-mRNA-1">
    <property type="protein sequence ID" value="EVEC_0000256601-mRNA-1"/>
    <property type="gene ID" value="EVEC_0000256601"/>
</dbReference>
<evidence type="ECO:0000313" key="2">
    <source>
        <dbReference type="EMBL" id="VDD87131.1"/>
    </source>
</evidence>
<gene>
    <name evidence="2" type="ORF">EVEC_LOCUS2274</name>
</gene>
<evidence type="ECO:0000256" key="1">
    <source>
        <dbReference type="SAM" id="MobiDB-lite"/>
    </source>
</evidence>
<feature type="region of interest" description="Disordered" evidence="1">
    <location>
        <begin position="44"/>
        <end position="85"/>
    </location>
</feature>
<accession>A0A0N4UYB7</accession>
<reference evidence="2 3" key="2">
    <citation type="submission" date="2018-10" db="EMBL/GenBank/DDBJ databases">
        <authorList>
            <consortium name="Pathogen Informatics"/>
        </authorList>
    </citation>
    <scope>NUCLEOTIDE SEQUENCE [LARGE SCALE GENOMIC DNA]</scope>
</reference>
<evidence type="ECO:0000313" key="3">
    <source>
        <dbReference type="Proteomes" id="UP000274131"/>
    </source>
</evidence>
<dbReference type="Proteomes" id="UP000274131">
    <property type="component" value="Unassembled WGS sequence"/>
</dbReference>
<protein>
    <submittedName>
        <fullName evidence="4">BZIP domain-containing protein</fullName>
    </submittedName>
</protein>
<name>A0A0N4UYB7_ENTVE</name>
<dbReference type="EMBL" id="UXUI01007349">
    <property type="protein sequence ID" value="VDD87131.1"/>
    <property type="molecule type" value="Genomic_DNA"/>
</dbReference>
<sequence length="85" mass="9938">MDYYAHSGPNTNEGFTKIKPAGSLTSLLSPTKQETHLLWRMRRAYSADHTEAKRKKKGKKEWNEQRRSQQFHKDEGSNLYSPFIP</sequence>
<proteinExistence type="predicted"/>
<evidence type="ECO:0000313" key="4">
    <source>
        <dbReference type="WBParaSite" id="EVEC_0000256601-mRNA-1"/>
    </source>
</evidence>
<dbReference type="AlphaFoldDB" id="A0A0N4UYB7"/>